<protein>
    <recommendedName>
        <fullName evidence="4">Peptidoglycan-binding protein</fullName>
    </recommendedName>
</protein>
<sequence length="175" mass="18658">MRRFLHALFTLGMVSALGALMVSPAHAATPRICVNPHVAGKGDTGWVCNQNGQFFYAGTVGENRALEGVTINITGMGGGYCADAHARNWGWIGGADPTKDQCVGEGENLFVGTRGQNRPLEALRLRMLSSQYVKGSAHMQNTGWGGWAEGRYIEIGSTGEAKNLEAVVFTPKASM</sequence>
<accession>A0ABT7H085</accession>
<dbReference type="EMBL" id="JASITI010000041">
    <property type="protein sequence ID" value="MDK9499295.1"/>
    <property type="molecule type" value="Genomic_DNA"/>
</dbReference>
<gene>
    <name evidence="2" type="ORF">QEZ40_004715</name>
</gene>
<dbReference type="Proteomes" id="UP001223390">
    <property type="component" value="Unassembled WGS sequence"/>
</dbReference>
<evidence type="ECO:0008006" key="4">
    <source>
        <dbReference type="Google" id="ProtNLM"/>
    </source>
</evidence>
<reference evidence="2 3" key="1">
    <citation type="submission" date="2023-05" db="EMBL/GenBank/DDBJ databases">
        <title>Sequencing and Assembly of Streptomyces sp. NP73.</title>
        <authorList>
            <person name="Konwar A.N."/>
            <person name="Saikia K."/>
            <person name="Thakur D."/>
        </authorList>
    </citation>
    <scope>NUCLEOTIDE SEQUENCE [LARGE SCALE GENOMIC DNA]</scope>
    <source>
        <strain evidence="2 3">NP73</strain>
    </source>
</reference>
<feature type="signal peptide" evidence="1">
    <location>
        <begin position="1"/>
        <end position="27"/>
    </location>
</feature>
<feature type="chain" id="PRO_5045683481" description="Peptidoglycan-binding protein" evidence="1">
    <location>
        <begin position="28"/>
        <end position="175"/>
    </location>
</feature>
<dbReference type="InterPro" id="IPR006637">
    <property type="entry name" value="ChW"/>
</dbReference>
<dbReference type="Pfam" id="PF07538">
    <property type="entry name" value="ChW"/>
    <property type="match status" value="1"/>
</dbReference>
<evidence type="ECO:0000256" key="1">
    <source>
        <dbReference type="SAM" id="SignalP"/>
    </source>
</evidence>
<evidence type="ECO:0000313" key="2">
    <source>
        <dbReference type="EMBL" id="MDK9499295.1"/>
    </source>
</evidence>
<name>A0ABT7H085_9ACTN</name>
<dbReference type="RefSeq" id="WP_285345213.1">
    <property type="nucleotide sequence ID" value="NZ_JASITI010000041.1"/>
</dbReference>
<evidence type="ECO:0000313" key="3">
    <source>
        <dbReference type="Proteomes" id="UP001223390"/>
    </source>
</evidence>
<keyword evidence="1" id="KW-0732">Signal</keyword>
<organism evidence="2 3">
    <name type="scientific">Streptomyces katrae</name>
    <dbReference type="NCBI Taxonomy" id="68223"/>
    <lineage>
        <taxon>Bacteria</taxon>
        <taxon>Bacillati</taxon>
        <taxon>Actinomycetota</taxon>
        <taxon>Actinomycetes</taxon>
        <taxon>Kitasatosporales</taxon>
        <taxon>Streptomycetaceae</taxon>
        <taxon>Streptomyces</taxon>
    </lineage>
</organism>
<comment type="caution">
    <text evidence="2">The sequence shown here is derived from an EMBL/GenBank/DDBJ whole genome shotgun (WGS) entry which is preliminary data.</text>
</comment>
<proteinExistence type="predicted"/>
<keyword evidence="3" id="KW-1185">Reference proteome</keyword>